<dbReference type="GO" id="GO:0008967">
    <property type="term" value="F:phosphoglycolate phosphatase activity"/>
    <property type="evidence" value="ECO:0007669"/>
    <property type="project" value="TreeGrafter"/>
</dbReference>
<reference evidence="1 2" key="1">
    <citation type="submission" date="2019-06" db="EMBL/GenBank/DDBJ databases">
        <title>Sequencing the genomes of 1000 actinobacteria strains.</title>
        <authorList>
            <person name="Klenk H.-P."/>
        </authorList>
    </citation>
    <scope>NUCLEOTIDE SEQUENCE [LARGE SCALE GENOMIC DNA]</scope>
    <source>
        <strain evidence="1 2">DSM 45679</strain>
    </source>
</reference>
<gene>
    <name evidence="1" type="ORF">FB471_3939</name>
</gene>
<dbReference type="InterPro" id="IPR041492">
    <property type="entry name" value="HAD_2"/>
</dbReference>
<dbReference type="SFLD" id="SFLDG01129">
    <property type="entry name" value="C1.5:_HAD__Beta-PGM__Phosphata"/>
    <property type="match status" value="1"/>
</dbReference>
<dbReference type="InterPro" id="IPR036412">
    <property type="entry name" value="HAD-like_sf"/>
</dbReference>
<dbReference type="NCBIfam" id="TIGR01509">
    <property type="entry name" value="HAD-SF-IA-v3"/>
    <property type="match status" value="1"/>
</dbReference>
<keyword evidence="2" id="KW-1185">Reference proteome</keyword>
<dbReference type="InterPro" id="IPR006439">
    <property type="entry name" value="HAD-SF_hydro_IA"/>
</dbReference>
<comment type="caution">
    <text evidence="1">The sequence shown here is derived from an EMBL/GenBank/DDBJ whole genome shotgun (WGS) entry which is preliminary data.</text>
</comment>
<dbReference type="InterPro" id="IPR023214">
    <property type="entry name" value="HAD_sf"/>
</dbReference>
<dbReference type="EMBL" id="VFML01000001">
    <property type="protein sequence ID" value="TQJ04157.1"/>
    <property type="molecule type" value="Genomic_DNA"/>
</dbReference>
<dbReference type="OrthoDB" id="9797743at2"/>
<sequence>MVLDGPVTAVAFDFDGTLFTLPVDWAGLRAELGLGAGDRIGEVLQRFLDEGDSRGLEVVTAYERAAVRAGGFLPGATECLAALRDRYELAVLTRNSRYAVLDAFGDLAAGLTVVGREDVRRLKPDPEGLRIVLARLRAEPAGAVLVGDTYHDVQAARAAGVRSVVVRNPALRYAPEGAGAYVERLTADLLRPAGRLPSKGPADTAD</sequence>
<dbReference type="Pfam" id="PF13419">
    <property type="entry name" value="HAD_2"/>
    <property type="match status" value="1"/>
</dbReference>
<dbReference type="GO" id="GO:0006281">
    <property type="term" value="P:DNA repair"/>
    <property type="evidence" value="ECO:0007669"/>
    <property type="project" value="TreeGrafter"/>
</dbReference>
<evidence type="ECO:0000313" key="1">
    <source>
        <dbReference type="EMBL" id="TQJ04157.1"/>
    </source>
</evidence>
<dbReference type="PANTHER" id="PTHR43434:SF1">
    <property type="entry name" value="PHOSPHOGLYCOLATE PHOSPHATASE"/>
    <property type="match status" value="1"/>
</dbReference>
<dbReference type="SUPFAM" id="SSF56784">
    <property type="entry name" value="HAD-like"/>
    <property type="match status" value="1"/>
</dbReference>
<dbReference type="NCBIfam" id="TIGR01549">
    <property type="entry name" value="HAD-SF-IA-v1"/>
    <property type="match status" value="1"/>
</dbReference>
<dbReference type="Gene3D" id="1.10.260.80">
    <property type="match status" value="1"/>
</dbReference>
<dbReference type="AlphaFoldDB" id="A0A542DM39"/>
<protein>
    <submittedName>
        <fullName evidence="1">Phosphoglycolate phosphatase</fullName>
    </submittedName>
</protein>
<accession>A0A542DM39</accession>
<dbReference type="RefSeq" id="WP_141999876.1">
    <property type="nucleotide sequence ID" value="NZ_VFML01000001.1"/>
</dbReference>
<evidence type="ECO:0000313" key="2">
    <source>
        <dbReference type="Proteomes" id="UP000320876"/>
    </source>
</evidence>
<name>A0A542DM39_AMYCI</name>
<dbReference type="InterPro" id="IPR050155">
    <property type="entry name" value="HAD-like_hydrolase_sf"/>
</dbReference>
<dbReference type="Gene3D" id="3.40.50.1000">
    <property type="entry name" value="HAD superfamily/HAD-like"/>
    <property type="match status" value="1"/>
</dbReference>
<dbReference type="Proteomes" id="UP000320876">
    <property type="component" value="Unassembled WGS sequence"/>
</dbReference>
<proteinExistence type="predicted"/>
<dbReference type="PANTHER" id="PTHR43434">
    <property type="entry name" value="PHOSPHOGLYCOLATE PHOSPHATASE"/>
    <property type="match status" value="1"/>
</dbReference>
<organism evidence="1 2">
    <name type="scientific">Amycolatopsis cihanbeyliensis</name>
    <dbReference type="NCBI Taxonomy" id="1128664"/>
    <lineage>
        <taxon>Bacteria</taxon>
        <taxon>Bacillati</taxon>
        <taxon>Actinomycetota</taxon>
        <taxon>Actinomycetes</taxon>
        <taxon>Pseudonocardiales</taxon>
        <taxon>Pseudonocardiaceae</taxon>
        <taxon>Amycolatopsis</taxon>
    </lineage>
</organism>
<dbReference type="SFLD" id="SFLDS00003">
    <property type="entry name" value="Haloacid_Dehalogenase"/>
    <property type="match status" value="1"/>
</dbReference>